<keyword evidence="1" id="KW-0732">Signal</keyword>
<gene>
    <name evidence="2" type="ORF">OHK93_003118</name>
</gene>
<evidence type="ECO:0000313" key="3">
    <source>
        <dbReference type="Proteomes" id="UP001161017"/>
    </source>
</evidence>
<evidence type="ECO:0000256" key="1">
    <source>
        <dbReference type="SAM" id="SignalP"/>
    </source>
</evidence>
<dbReference type="AlphaFoldDB" id="A0AA43QSY2"/>
<reference evidence="2" key="1">
    <citation type="journal article" date="2023" name="Genome Biol. Evol.">
        <title>First Whole Genome Sequence and Flow Cytometry Genome Size Data for the Lichen-Forming Fungus Ramalina farinacea (Ascomycota).</title>
        <authorList>
            <person name="Llewellyn T."/>
            <person name="Mian S."/>
            <person name="Hill R."/>
            <person name="Leitch I.J."/>
            <person name="Gaya E."/>
        </authorList>
    </citation>
    <scope>NUCLEOTIDE SEQUENCE</scope>
    <source>
        <strain evidence="2">LIQ254RAFAR</strain>
    </source>
</reference>
<comment type="caution">
    <text evidence="2">The sequence shown here is derived from an EMBL/GenBank/DDBJ whole genome shotgun (WGS) entry which is preliminary data.</text>
</comment>
<name>A0AA43QSY2_9LECA</name>
<accession>A0AA43QSY2</accession>
<protein>
    <recommendedName>
        <fullName evidence="4">Dirigent protein</fullName>
    </recommendedName>
</protein>
<feature type="chain" id="PRO_5041355013" description="Dirigent protein" evidence="1">
    <location>
        <begin position="21"/>
        <end position="196"/>
    </location>
</feature>
<dbReference type="Proteomes" id="UP001161017">
    <property type="component" value="Unassembled WGS sequence"/>
</dbReference>
<organism evidence="2 3">
    <name type="scientific">Ramalina farinacea</name>
    <dbReference type="NCBI Taxonomy" id="258253"/>
    <lineage>
        <taxon>Eukaryota</taxon>
        <taxon>Fungi</taxon>
        <taxon>Dikarya</taxon>
        <taxon>Ascomycota</taxon>
        <taxon>Pezizomycotina</taxon>
        <taxon>Lecanoromycetes</taxon>
        <taxon>OSLEUM clade</taxon>
        <taxon>Lecanoromycetidae</taxon>
        <taxon>Lecanorales</taxon>
        <taxon>Lecanorineae</taxon>
        <taxon>Ramalinaceae</taxon>
        <taxon>Ramalina</taxon>
    </lineage>
</organism>
<evidence type="ECO:0008006" key="4">
    <source>
        <dbReference type="Google" id="ProtNLM"/>
    </source>
</evidence>
<dbReference type="EMBL" id="JAPUFD010000016">
    <property type="protein sequence ID" value="MDI1491907.1"/>
    <property type="molecule type" value="Genomic_DNA"/>
</dbReference>
<sequence length="196" mass="20427">MLSSYLPLVLLLSLTASCEGSSVPFNDNFDTLPAVPDEITSPIGVYNGLNFSNLFVNQPGVPGIITLNGVAPKSDPNQALGGLSKQASTISVPATGPAKTFSLDSFYYGCSVDTAQGLADPAQPCNITVTGYSSGKVKVSQKFNFVPIEKITLMQAPVFGAFKGFSGLDKATFVQTPGNPAAVLLIDDLVGSYQKP</sequence>
<feature type="signal peptide" evidence="1">
    <location>
        <begin position="1"/>
        <end position="20"/>
    </location>
</feature>
<keyword evidence="3" id="KW-1185">Reference proteome</keyword>
<evidence type="ECO:0000313" key="2">
    <source>
        <dbReference type="EMBL" id="MDI1491907.1"/>
    </source>
</evidence>
<proteinExistence type="predicted"/>